<gene>
    <name evidence="2" type="ORF">SAMN05444171_7603</name>
</gene>
<evidence type="ECO:0000313" key="3">
    <source>
        <dbReference type="Proteomes" id="UP000183208"/>
    </source>
</evidence>
<reference evidence="2 3" key="1">
    <citation type="submission" date="2016-10" db="EMBL/GenBank/DDBJ databases">
        <authorList>
            <person name="de Groot N.N."/>
        </authorList>
    </citation>
    <scope>NUCLEOTIDE SEQUENCE [LARGE SCALE GENOMIC DNA]</scope>
    <source>
        <strain evidence="2 3">GAS522</strain>
    </source>
</reference>
<dbReference type="Proteomes" id="UP000183208">
    <property type="component" value="Unassembled WGS sequence"/>
</dbReference>
<feature type="region of interest" description="Disordered" evidence="1">
    <location>
        <begin position="62"/>
        <end position="153"/>
    </location>
</feature>
<name>A0A1M7J0Z5_9BRAD</name>
<organism evidence="2 3">
    <name type="scientific">Bradyrhizobium lablabi</name>
    <dbReference type="NCBI Taxonomy" id="722472"/>
    <lineage>
        <taxon>Bacteria</taxon>
        <taxon>Pseudomonadati</taxon>
        <taxon>Pseudomonadota</taxon>
        <taxon>Alphaproteobacteria</taxon>
        <taxon>Hyphomicrobiales</taxon>
        <taxon>Nitrobacteraceae</taxon>
        <taxon>Bradyrhizobium</taxon>
    </lineage>
</organism>
<evidence type="ECO:0008006" key="4">
    <source>
        <dbReference type="Google" id="ProtNLM"/>
    </source>
</evidence>
<feature type="region of interest" description="Disordered" evidence="1">
    <location>
        <begin position="367"/>
        <end position="408"/>
    </location>
</feature>
<dbReference type="EMBL" id="FNTI01000001">
    <property type="protein sequence ID" value="SEE46591.1"/>
    <property type="molecule type" value="Genomic_DNA"/>
</dbReference>
<proteinExistence type="predicted"/>
<evidence type="ECO:0000256" key="1">
    <source>
        <dbReference type="SAM" id="MobiDB-lite"/>
    </source>
</evidence>
<accession>A0A1M7J0Z5</accession>
<protein>
    <recommendedName>
        <fullName evidence="4">D-alanyl-D-alanine carboxypeptidase</fullName>
    </recommendedName>
</protein>
<dbReference type="RefSeq" id="WP_143039832.1">
    <property type="nucleotide sequence ID" value="NZ_FNTI01000001.1"/>
</dbReference>
<evidence type="ECO:0000313" key="2">
    <source>
        <dbReference type="EMBL" id="SEE46591.1"/>
    </source>
</evidence>
<dbReference type="AlphaFoldDB" id="A0A1M7J0Z5"/>
<sequence length="408" mass="43714">MNPRLAAMAVLGREVAIPALVFAWIGTSGFAAIDNTRAAPVVERLAPSLAADAKFTDKLTDTKAADSKTTETKLADTKLTDGPTKLASATPNFPPPSDLSLASIPATAAVPPEATPAPASHEPEPIVTASLGDPPEMLRPETPPEPAASADAVNPRVASLETGDVNQVTPASQGTGSIEVFDECFAVDVCVDRYLWTLYQRTPKEDTVKVEEQRQVTLKRKGRTITVTRTFTTRADQDFAWKDPKAAEKAGMSMADYVIGGMDRDFKLKLFHMLHVAEEIGMSPGITSAFRDDYRQSIASGLKAASNRSYHGGSLRGGYGHGLAADVVSINGATRAQRLTSSQAFWKWIDTHGKDFGIGRPYLDHDPPHVGPIDGKEYADKRGAKARQAESAAKPGHRAGKRVRTARS</sequence>
<feature type="compositionally biased region" description="Basic and acidic residues" evidence="1">
    <location>
        <begin position="367"/>
        <end position="383"/>
    </location>
</feature>
<feature type="compositionally biased region" description="Low complexity" evidence="1">
    <location>
        <begin position="105"/>
        <end position="119"/>
    </location>
</feature>
<dbReference type="OrthoDB" id="8129988at2"/>
<feature type="compositionally biased region" description="Basic and acidic residues" evidence="1">
    <location>
        <begin position="62"/>
        <end position="79"/>
    </location>
</feature>
<feature type="compositionally biased region" description="Basic residues" evidence="1">
    <location>
        <begin position="395"/>
        <end position="408"/>
    </location>
</feature>